<dbReference type="GO" id="GO:0016887">
    <property type="term" value="F:ATP hydrolysis activity"/>
    <property type="evidence" value="ECO:0007669"/>
    <property type="project" value="InterPro"/>
</dbReference>
<dbReference type="PANTHER" id="PTHR24221:SF654">
    <property type="entry name" value="ATP-BINDING CASSETTE SUB-FAMILY B MEMBER 6"/>
    <property type="match status" value="1"/>
</dbReference>
<dbReference type="GO" id="GO:0140359">
    <property type="term" value="F:ABC-type transporter activity"/>
    <property type="evidence" value="ECO:0007669"/>
    <property type="project" value="InterPro"/>
</dbReference>
<dbReference type="InterPro" id="IPR027417">
    <property type="entry name" value="P-loop_NTPase"/>
</dbReference>
<keyword evidence="7 9" id="KW-1133">Transmembrane helix</keyword>
<dbReference type="PANTHER" id="PTHR24221">
    <property type="entry name" value="ATP-BINDING CASSETTE SUB-FAMILY B"/>
    <property type="match status" value="1"/>
</dbReference>
<feature type="transmembrane region" description="Helical" evidence="9">
    <location>
        <begin position="278"/>
        <end position="309"/>
    </location>
</feature>
<dbReference type="PROSITE" id="PS00211">
    <property type="entry name" value="ABC_TRANSPORTER_1"/>
    <property type="match status" value="1"/>
</dbReference>
<keyword evidence="6 12" id="KW-0067">ATP-binding</keyword>
<accession>A0A1I5HKL7</accession>
<gene>
    <name evidence="12" type="ORF">SAMN04488519_107110</name>
</gene>
<dbReference type="SUPFAM" id="SSF90123">
    <property type="entry name" value="ABC transporter transmembrane region"/>
    <property type="match status" value="1"/>
</dbReference>
<dbReference type="InterPro" id="IPR011527">
    <property type="entry name" value="ABC1_TM_dom"/>
</dbReference>
<organism evidence="12 13">
    <name type="scientific">Algoriphagus ornithinivorans</name>
    <dbReference type="NCBI Taxonomy" id="226506"/>
    <lineage>
        <taxon>Bacteria</taxon>
        <taxon>Pseudomonadati</taxon>
        <taxon>Bacteroidota</taxon>
        <taxon>Cytophagia</taxon>
        <taxon>Cytophagales</taxon>
        <taxon>Cyclobacteriaceae</taxon>
        <taxon>Algoriphagus</taxon>
    </lineage>
</organism>
<dbReference type="InterPro" id="IPR036640">
    <property type="entry name" value="ABC1_TM_sf"/>
</dbReference>
<feature type="transmembrane region" description="Helical" evidence="9">
    <location>
        <begin position="20"/>
        <end position="53"/>
    </location>
</feature>
<dbReference type="AlphaFoldDB" id="A0A1I5HKL7"/>
<evidence type="ECO:0000256" key="7">
    <source>
        <dbReference type="ARBA" id="ARBA00022989"/>
    </source>
</evidence>
<feature type="transmembrane region" description="Helical" evidence="9">
    <location>
        <begin position="160"/>
        <end position="179"/>
    </location>
</feature>
<dbReference type="RefSeq" id="WP_091654517.1">
    <property type="nucleotide sequence ID" value="NZ_FOVW01000007.1"/>
</dbReference>
<feature type="transmembrane region" description="Helical" evidence="9">
    <location>
        <begin position="185"/>
        <end position="206"/>
    </location>
</feature>
<dbReference type="PROSITE" id="PS50929">
    <property type="entry name" value="ABC_TM1F"/>
    <property type="match status" value="1"/>
</dbReference>
<evidence type="ECO:0000256" key="8">
    <source>
        <dbReference type="ARBA" id="ARBA00023136"/>
    </source>
</evidence>
<keyword evidence="2" id="KW-0813">Transport</keyword>
<dbReference type="Pfam" id="PF00664">
    <property type="entry name" value="ABC_membrane"/>
    <property type="match status" value="1"/>
</dbReference>
<dbReference type="GO" id="GO:0005886">
    <property type="term" value="C:plasma membrane"/>
    <property type="evidence" value="ECO:0007669"/>
    <property type="project" value="UniProtKB-SubCell"/>
</dbReference>
<evidence type="ECO:0000256" key="5">
    <source>
        <dbReference type="ARBA" id="ARBA00022741"/>
    </source>
</evidence>
<feature type="transmembrane region" description="Helical" evidence="9">
    <location>
        <begin position="83"/>
        <end position="102"/>
    </location>
</feature>
<sequence>MLNKLIQKYFRHFSFFYSFLGYRIFFLLFLSLLVGLLDGFGLALFIPIFQIAADSSDLTSTNPETMGELQFLLNWIQNLGFELNLNVVITFMVFLFLLKAIMRFIDGYFKIKLQNQFVKKLRYQLVNGLSDLDYKEFLNFDSGKIQNTLSSEGIKLTYGFLAYFNSLQHAILLLVYIGLAMLSNFQFAILVSIGGYLSNLVFKFLFTNTEKASIGLSKLGNSFQSFLVQAVSNFKYLKATDYFSSYRLKLMEVIDKIENNQKKIGIYSAIMSSTREPIILAVVVLIILIQVNVLGGKMSSILLSLMFLYRALNYIVTLQGSWQGFISNIGGLLASVELIDEFKKGKEKIDRTHPVEKVTTLELADLSFAYPSGFKVLDKINISLDPLKTYAFVGESGSGKTTLVNLVIGLLSPSEGHIIVNGMERNKVDISTYRRKFGYITQESVIFNDTLFNNITLWSEKTPENIQLFQNAIKLANLQEFLEDLPEKEETFLGDNGILISGGQKQRVSIARELYKNVDVLIFDEATSALDSETERAIQANIDNLMGKFTIIIIAHRLSTIKKADCIYLMEKGKIKDSGTFQTLLGKSLKFKKMVELQEF</sequence>
<dbReference type="Proteomes" id="UP000199564">
    <property type="component" value="Unassembled WGS sequence"/>
</dbReference>
<evidence type="ECO:0000256" key="1">
    <source>
        <dbReference type="ARBA" id="ARBA00004651"/>
    </source>
</evidence>
<evidence type="ECO:0000313" key="12">
    <source>
        <dbReference type="EMBL" id="SFO48888.1"/>
    </source>
</evidence>
<name>A0A1I5HKL7_9BACT</name>
<dbReference type="PROSITE" id="PS50893">
    <property type="entry name" value="ABC_TRANSPORTER_2"/>
    <property type="match status" value="1"/>
</dbReference>
<keyword evidence="4 9" id="KW-0812">Transmembrane</keyword>
<dbReference type="SMART" id="SM00382">
    <property type="entry name" value="AAA"/>
    <property type="match status" value="1"/>
</dbReference>
<dbReference type="SUPFAM" id="SSF52540">
    <property type="entry name" value="P-loop containing nucleoside triphosphate hydrolases"/>
    <property type="match status" value="1"/>
</dbReference>
<dbReference type="FunFam" id="3.40.50.300:FF:000299">
    <property type="entry name" value="ABC transporter ATP-binding protein/permease"/>
    <property type="match status" value="1"/>
</dbReference>
<feature type="domain" description="ABC transporter" evidence="10">
    <location>
        <begin position="361"/>
        <end position="597"/>
    </location>
</feature>
<evidence type="ECO:0000256" key="4">
    <source>
        <dbReference type="ARBA" id="ARBA00022692"/>
    </source>
</evidence>
<keyword evidence="3" id="KW-1003">Cell membrane</keyword>
<dbReference type="InterPro" id="IPR039421">
    <property type="entry name" value="Type_1_exporter"/>
</dbReference>
<keyword evidence="5" id="KW-0547">Nucleotide-binding</keyword>
<evidence type="ECO:0000256" key="2">
    <source>
        <dbReference type="ARBA" id="ARBA00022448"/>
    </source>
</evidence>
<dbReference type="Pfam" id="PF00005">
    <property type="entry name" value="ABC_tran"/>
    <property type="match status" value="1"/>
</dbReference>
<reference evidence="13" key="1">
    <citation type="submission" date="2016-10" db="EMBL/GenBank/DDBJ databases">
        <authorList>
            <person name="Varghese N."/>
            <person name="Submissions S."/>
        </authorList>
    </citation>
    <scope>NUCLEOTIDE SEQUENCE [LARGE SCALE GENOMIC DNA]</scope>
    <source>
        <strain evidence="13">DSM 15282</strain>
    </source>
</reference>
<evidence type="ECO:0000313" key="13">
    <source>
        <dbReference type="Proteomes" id="UP000199564"/>
    </source>
</evidence>
<dbReference type="InterPro" id="IPR003593">
    <property type="entry name" value="AAA+_ATPase"/>
</dbReference>
<comment type="subcellular location">
    <subcellularLocation>
        <location evidence="1">Cell membrane</location>
        <topology evidence="1">Multi-pass membrane protein</topology>
    </subcellularLocation>
</comment>
<proteinExistence type="predicted"/>
<evidence type="ECO:0000256" key="9">
    <source>
        <dbReference type="SAM" id="Phobius"/>
    </source>
</evidence>
<keyword evidence="8 9" id="KW-0472">Membrane</keyword>
<dbReference type="STRING" id="226506.SAMN04488519_107110"/>
<evidence type="ECO:0000259" key="11">
    <source>
        <dbReference type="PROSITE" id="PS50929"/>
    </source>
</evidence>
<protein>
    <submittedName>
        <fullName evidence="12">ATP-binding cassette, subfamily B, MsbA</fullName>
    </submittedName>
</protein>
<dbReference type="Gene3D" id="1.20.1560.10">
    <property type="entry name" value="ABC transporter type 1, transmembrane domain"/>
    <property type="match status" value="1"/>
</dbReference>
<dbReference type="Gene3D" id="3.40.50.300">
    <property type="entry name" value="P-loop containing nucleotide triphosphate hydrolases"/>
    <property type="match status" value="1"/>
</dbReference>
<dbReference type="EMBL" id="FOVW01000007">
    <property type="protein sequence ID" value="SFO48888.1"/>
    <property type="molecule type" value="Genomic_DNA"/>
</dbReference>
<evidence type="ECO:0000256" key="6">
    <source>
        <dbReference type="ARBA" id="ARBA00022840"/>
    </source>
</evidence>
<evidence type="ECO:0000256" key="3">
    <source>
        <dbReference type="ARBA" id="ARBA00022475"/>
    </source>
</evidence>
<dbReference type="GO" id="GO:0005524">
    <property type="term" value="F:ATP binding"/>
    <property type="evidence" value="ECO:0007669"/>
    <property type="project" value="UniProtKB-KW"/>
</dbReference>
<keyword evidence="13" id="KW-1185">Reference proteome</keyword>
<dbReference type="GO" id="GO:0034040">
    <property type="term" value="F:ATPase-coupled lipid transmembrane transporter activity"/>
    <property type="evidence" value="ECO:0007669"/>
    <property type="project" value="TreeGrafter"/>
</dbReference>
<evidence type="ECO:0000259" key="10">
    <source>
        <dbReference type="PROSITE" id="PS50893"/>
    </source>
</evidence>
<feature type="domain" description="ABC transmembrane type-1" evidence="11">
    <location>
        <begin position="25"/>
        <end position="324"/>
    </location>
</feature>
<dbReference type="InterPro" id="IPR003439">
    <property type="entry name" value="ABC_transporter-like_ATP-bd"/>
</dbReference>
<dbReference type="InterPro" id="IPR017871">
    <property type="entry name" value="ABC_transporter-like_CS"/>
</dbReference>